<reference evidence="3 4" key="1">
    <citation type="submission" date="2017-09" db="EMBL/GenBank/DDBJ databases">
        <title>Depth-based differentiation of microbial function through sediment-hosted aquifers and enrichment of novel symbionts in the deep terrestrial subsurface.</title>
        <authorList>
            <person name="Probst A.J."/>
            <person name="Ladd B."/>
            <person name="Jarett J.K."/>
            <person name="Geller-Mcgrath D.E."/>
            <person name="Sieber C.M."/>
            <person name="Emerson J.B."/>
            <person name="Anantharaman K."/>
            <person name="Thomas B.C."/>
            <person name="Malmstrom R."/>
            <person name="Stieglmeier M."/>
            <person name="Klingl A."/>
            <person name="Woyke T."/>
            <person name="Ryan C.M."/>
            <person name="Banfield J.F."/>
        </authorList>
    </citation>
    <scope>NUCLEOTIDE SEQUENCE [LARGE SCALE GENOMIC DNA]</scope>
    <source>
        <strain evidence="3">CG07_land_8_20_14_0_80_42_15</strain>
    </source>
</reference>
<dbReference type="InterPro" id="IPR041698">
    <property type="entry name" value="Methyltransf_25"/>
</dbReference>
<dbReference type="InterPro" id="IPR029063">
    <property type="entry name" value="SAM-dependent_MTases_sf"/>
</dbReference>
<gene>
    <name evidence="3" type="ORF">COS99_02030</name>
</gene>
<accession>A0A2J0KUB8</accession>
<name>A0A2J0KUB8_9BACT</name>
<dbReference type="SUPFAM" id="SSF53335">
    <property type="entry name" value="S-adenosyl-L-methionine-dependent methyltransferases"/>
    <property type="match status" value="1"/>
</dbReference>
<dbReference type="GO" id="GO:0016740">
    <property type="term" value="F:transferase activity"/>
    <property type="evidence" value="ECO:0007669"/>
    <property type="project" value="UniProtKB-KW"/>
</dbReference>
<dbReference type="CDD" id="cd02440">
    <property type="entry name" value="AdoMet_MTases"/>
    <property type="match status" value="1"/>
</dbReference>
<evidence type="ECO:0000313" key="3">
    <source>
        <dbReference type="EMBL" id="PIU42078.1"/>
    </source>
</evidence>
<protein>
    <recommendedName>
        <fullName evidence="2">Methyltransferase domain-containing protein</fullName>
    </recommendedName>
</protein>
<sequence length="272" mass="31783">MTQNIEYDEKWFKNQYGRVLADKETDWLEYKKISKFSSKGLSRKSVVLEVGCGMGTLSYRLSECFDYVIGLDLSEFGCSKAKTLYRERNIKFIVANAQNMPFKSSVFDSVVISNVLEHLTDSETEIVQRESCRVMKAGGQLTVVQPVYVNRSVADKILLLLFASKRDRQIFYYMRKSLKAARKNNPQVDFHHLAKIGDPTHKRMYDEKLLTDELKKAGFGRFEFAKRKIFSILFFNNENLFRVYVNFYLKAPEMIRRMFLMEIGGWVRATKL</sequence>
<evidence type="ECO:0000313" key="4">
    <source>
        <dbReference type="Proteomes" id="UP000230052"/>
    </source>
</evidence>
<comment type="caution">
    <text evidence="3">The sequence shown here is derived from an EMBL/GenBank/DDBJ whole genome shotgun (WGS) entry which is preliminary data.</text>
</comment>
<evidence type="ECO:0000259" key="2">
    <source>
        <dbReference type="Pfam" id="PF13649"/>
    </source>
</evidence>
<keyword evidence="1" id="KW-0808">Transferase</keyword>
<feature type="domain" description="Methyltransferase" evidence="2">
    <location>
        <begin position="47"/>
        <end position="139"/>
    </location>
</feature>
<dbReference type="Pfam" id="PF13649">
    <property type="entry name" value="Methyltransf_25"/>
    <property type="match status" value="1"/>
</dbReference>
<organism evidence="3 4">
    <name type="scientific">Candidatus Aquitaenariimonas noxiae</name>
    <dbReference type="NCBI Taxonomy" id="1974741"/>
    <lineage>
        <taxon>Bacteria</taxon>
        <taxon>Pseudomonadati</taxon>
        <taxon>Candidatus Omnitrophota</taxon>
        <taxon>Candidatus Aquitaenariimonas</taxon>
    </lineage>
</organism>
<dbReference type="EMBL" id="PEWV01000020">
    <property type="protein sequence ID" value="PIU42078.1"/>
    <property type="molecule type" value="Genomic_DNA"/>
</dbReference>
<dbReference type="Proteomes" id="UP000230052">
    <property type="component" value="Unassembled WGS sequence"/>
</dbReference>
<proteinExistence type="predicted"/>
<dbReference type="PANTHER" id="PTHR43861">
    <property type="entry name" value="TRANS-ACONITATE 2-METHYLTRANSFERASE-RELATED"/>
    <property type="match status" value="1"/>
</dbReference>
<dbReference type="Gene3D" id="3.40.50.150">
    <property type="entry name" value="Vaccinia Virus protein VP39"/>
    <property type="match status" value="1"/>
</dbReference>
<evidence type="ECO:0000256" key="1">
    <source>
        <dbReference type="ARBA" id="ARBA00022679"/>
    </source>
</evidence>
<dbReference type="AlphaFoldDB" id="A0A2J0KUB8"/>